<accession>A0A846MXJ3</accession>
<feature type="domain" description="HAMP" evidence="17">
    <location>
        <begin position="198"/>
        <end position="250"/>
    </location>
</feature>
<evidence type="ECO:0000256" key="8">
    <source>
        <dbReference type="ARBA" id="ARBA00022692"/>
    </source>
</evidence>
<dbReference type="InterPro" id="IPR004358">
    <property type="entry name" value="Sig_transdc_His_kin-like_C"/>
</dbReference>
<dbReference type="InterPro" id="IPR050980">
    <property type="entry name" value="2C_sensor_his_kinase"/>
</dbReference>
<dbReference type="SMART" id="SM00304">
    <property type="entry name" value="HAMP"/>
    <property type="match status" value="1"/>
</dbReference>
<keyword evidence="8 15" id="KW-0812">Transmembrane</keyword>
<dbReference type="Proteomes" id="UP000570514">
    <property type="component" value="Unassembled WGS sequence"/>
</dbReference>
<keyword evidence="6" id="KW-0597">Phosphoprotein</keyword>
<dbReference type="InterPro" id="IPR003660">
    <property type="entry name" value="HAMP_dom"/>
</dbReference>
<evidence type="ECO:0000259" key="17">
    <source>
        <dbReference type="PROSITE" id="PS50885"/>
    </source>
</evidence>
<dbReference type="EMBL" id="JAASRM010000001">
    <property type="protein sequence ID" value="NIK87740.1"/>
    <property type="molecule type" value="Genomic_DNA"/>
</dbReference>
<evidence type="ECO:0000259" key="16">
    <source>
        <dbReference type="PROSITE" id="PS50109"/>
    </source>
</evidence>
<evidence type="ECO:0000256" key="3">
    <source>
        <dbReference type="ARBA" id="ARBA00012438"/>
    </source>
</evidence>
<dbReference type="Pfam" id="PF00512">
    <property type="entry name" value="HisKA"/>
    <property type="match status" value="1"/>
</dbReference>
<keyword evidence="7 18" id="KW-0808">Transferase</keyword>
<keyword evidence="10 18" id="KW-0418">Kinase</keyword>
<feature type="transmembrane region" description="Helical" evidence="15">
    <location>
        <begin position="29"/>
        <end position="53"/>
    </location>
</feature>
<evidence type="ECO:0000256" key="6">
    <source>
        <dbReference type="ARBA" id="ARBA00022553"/>
    </source>
</evidence>
<evidence type="ECO:0000256" key="13">
    <source>
        <dbReference type="ARBA" id="ARBA00023012"/>
    </source>
</evidence>
<dbReference type="RefSeq" id="WP_167081606.1">
    <property type="nucleotide sequence ID" value="NZ_BAAADC010000001.1"/>
</dbReference>
<keyword evidence="5" id="KW-0997">Cell inner membrane</keyword>
<dbReference type="Pfam" id="PF00672">
    <property type="entry name" value="HAMP"/>
    <property type="match status" value="1"/>
</dbReference>
<dbReference type="Pfam" id="PF02518">
    <property type="entry name" value="HATPase_c"/>
    <property type="match status" value="1"/>
</dbReference>
<dbReference type="InterPro" id="IPR005467">
    <property type="entry name" value="His_kinase_dom"/>
</dbReference>
<evidence type="ECO:0000256" key="11">
    <source>
        <dbReference type="ARBA" id="ARBA00022840"/>
    </source>
</evidence>
<evidence type="ECO:0000256" key="12">
    <source>
        <dbReference type="ARBA" id="ARBA00022989"/>
    </source>
</evidence>
<feature type="domain" description="Histidine kinase" evidence="16">
    <location>
        <begin position="258"/>
        <end position="455"/>
    </location>
</feature>
<keyword evidence="4" id="KW-1003">Cell membrane</keyword>
<dbReference type="PROSITE" id="PS50109">
    <property type="entry name" value="HIS_KIN"/>
    <property type="match status" value="1"/>
</dbReference>
<evidence type="ECO:0000256" key="2">
    <source>
        <dbReference type="ARBA" id="ARBA00004429"/>
    </source>
</evidence>
<keyword evidence="19" id="KW-1185">Reference proteome</keyword>
<keyword evidence="12 15" id="KW-1133">Transmembrane helix</keyword>
<evidence type="ECO:0000256" key="5">
    <source>
        <dbReference type="ARBA" id="ARBA00022519"/>
    </source>
</evidence>
<dbReference type="InterPro" id="IPR036890">
    <property type="entry name" value="HATPase_C_sf"/>
</dbReference>
<dbReference type="CDD" id="cd06225">
    <property type="entry name" value="HAMP"/>
    <property type="match status" value="1"/>
</dbReference>
<dbReference type="GO" id="GO:0000155">
    <property type="term" value="F:phosphorelay sensor kinase activity"/>
    <property type="evidence" value="ECO:0007669"/>
    <property type="project" value="InterPro"/>
</dbReference>
<dbReference type="PROSITE" id="PS50885">
    <property type="entry name" value="HAMP"/>
    <property type="match status" value="1"/>
</dbReference>
<keyword evidence="11" id="KW-0067">ATP-binding</keyword>
<feature type="transmembrane region" description="Helical" evidence="15">
    <location>
        <begin position="177"/>
        <end position="197"/>
    </location>
</feature>
<evidence type="ECO:0000256" key="10">
    <source>
        <dbReference type="ARBA" id="ARBA00022777"/>
    </source>
</evidence>
<dbReference type="PRINTS" id="PR00344">
    <property type="entry name" value="BCTRLSENSOR"/>
</dbReference>
<comment type="caution">
    <text evidence="18">The sequence shown here is derived from an EMBL/GenBank/DDBJ whole genome shotgun (WGS) entry which is preliminary data.</text>
</comment>
<dbReference type="GO" id="GO:0005886">
    <property type="term" value="C:plasma membrane"/>
    <property type="evidence" value="ECO:0007669"/>
    <property type="project" value="UniProtKB-SubCell"/>
</dbReference>
<dbReference type="GO" id="GO:0005524">
    <property type="term" value="F:ATP binding"/>
    <property type="evidence" value="ECO:0007669"/>
    <property type="project" value="UniProtKB-KW"/>
</dbReference>
<evidence type="ECO:0000256" key="15">
    <source>
        <dbReference type="SAM" id="Phobius"/>
    </source>
</evidence>
<dbReference type="InterPro" id="IPR003594">
    <property type="entry name" value="HATPase_dom"/>
</dbReference>
<keyword evidence="14 15" id="KW-0472">Membrane</keyword>
<evidence type="ECO:0000256" key="1">
    <source>
        <dbReference type="ARBA" id="ARBA00000085"/>
    </source>
</evidence>
<name>A0A846MXJ3_9PROT</name>
<dbReference type="EC" id="2.7.13.3" evidence="3"/>
<comment type="catalytic activity">
    <reaction evidence="1">
        <text>ATP + protein L-histidine = ADP + protein N-phospho-L-histidine.</text>
        <dbReference type="EC" id="2.7.13.3"/>
    </reaction>
</comment>
<organism evidence="18 19">
    <name type="scientific">Rhizomicrobium palustre</name>
    <dbReference type="NCBI Taxonomy" id="189966"/>
    <lineage>
        <taxon>Bacteria</taxon>
        <taxon>Pseudomonadati</taxon>
        <taxon>Pseudomonadota</taxon>
        <taxon>Alphaproteobacteria</taxon>
        <taxon>Micropepsales</taxon>
        <taxon>Micropepsaceae</taxon>
        <taxon>Rhizomicrobium</taxon>
    </lineage>
</organism>
<proteinExistence type="predicted"/>
<dbReference type="PANTHER" id="PTHR44936:SF5">
    <property type="entry name" value="SENSOR HISTIDINE KINASE ENVZ"/>
    <property type="match status" value="1"/>
</dbReference>
<dbReference type="CDD" id="cd00075">
    <property type="entry name" value="HATPase"/>
    <property type="match status" value="1"/>
</dbReference>
<comment type="subcellular location">
    <subcellularLocation>
        <location evidence="2">Cell inner membrane</location>
        <topology evidence="2">Multi-pass membrane protein</topology>
    </subcellularLocation>
</comment>
<dbReference type="SUPFAM" id="SSF55874">
    <property type="entry name" value="ATPase domain of HSP90 chaperone/DNA topoisomerase II/histidine kinase"/>
    <property type="match status" value="1"/>
</dbReference>
<protein>
    <recommendedName>
        <fullName evidence="3">histidine kinase</fullName>
        <ecNumber evidence="3">2.7.13.3</ecNumber>
    </recommendedName>
</protein>
<dbReference type="PANTHER" id="PTHR44936">
    <property type="entry name" value="SENSOR PROTEIN CREC"/>
    <property type="match status" value="1"/>
</dbReference>
<dbReference type="Gene3D" id="3.30.565.10">
    <property type="entry name" value="Histidine kinase-like ATPase, C-terminal domain"/>
    <property type="match status" value="1"/>
</dbReference>
<reference evidence="18 19" key="1">
    <citation type="submission" date="2020-03" db="EMBL/GenBank/DDBJ databases">
        <title>Genomic Encyclopedia of Type Strains, Phase IV (KMG-IV): sequencing the most valuable type-strain genomes for metagenomic binning, comparative biology and taxonomic classification.</title>
        <authorList>
            <person name="Goeker M."/>
        </authorList>
    </citation>
    <scope>NUCLEOTIDE SEQUENCE [LARGE SCALE GENOMIC DNA]</scope>
    <source>
        <strain evidence="18 19">DSM 19867</strain>
    </source>
</reference>
<dbReference type="AlphaFoldDB" id="A0A846MXJ3"/>
<dbReference type="SMART" id="SM00387">
    <property type="entry name" value="HATPase_c"/>
    <property type="match status" value="1"/>
</dbReference>
<dbReference type="SUPFAM" id="SSF47384">
    <property type="entry name" value="Homodimeric domain of signal transducing histidine kinase"/>
    <property type="match status" value="1"/>
</dbReference>
<dbReference type="InterPro" id="IPR036097">
    <property type="entry name" value="HisK_dim/P_sf"/>
</dbReference>
<dbReference type="InterPro" id="IPR003661">
    <property type="entry name" value="HisK_dim/P_dom"/>
</dbReference>
<keyword evidence="9" id="KW-0547">Nucleotide-binding</keyword>
<evidence type="ECO:0000256" key="4">
    <source>
        <dbReference type="ARBA" id="ARBA00022475"/>
    </source>
</evidence>
<evidence type="ECO:0000256" key="7">
    <source>
        <dbReference type="ARBA" id="ARBA00022679"/>
    </source>
</evidence>
<evidence type="ECO:0000256" key="14">
    <source>
        <dbReference type="ARBA" id="ARBA00023136"/>
    </source>
</evidence>
<dbReference type="SMART" id="SM00388">
    <property type="entry name" value="HisKA"/>
    <property type="match status" value="1"/>
</dbReference>
<evidence type="ECO:0000256" key="9">
    <source>
        <dbReference type="ARBA" id="ARBA00022741"/>
    </source>
</evidence>
<dbReference type="CDD" id="cd00082">
    <property type="entry name" value="HisKA"/>
    <property type="match status" value="1"/>
</dbReference>
<keyword evidence="13" id="KW-0902">Two-component regulatory system</keyword>
<gene>
    <name evidence="18" type="ORF">FHS83_001058</name>
</gene>
<evidence type="ECO:0000313" key="19">
    <source>
        <dbReference type="Proteomes" id="UP000570514"/>
    </source>
</evidence>
<evidence type="ECO:0000313" key="18">
    <source>
        <dbReference type="EMBL" id="NIK87740.1"/>
    </source>
</evidence>
<dbReference type="Gene3D" id="1.10.287.130">
    <property type="match status" value="1"/>
</dbReference>
<sequence length="455" mass="50549">MSSYPTASVKAERGFRPGRFVKRFLPRGLFGRSLIIIVAPMVILQAIVSYVFFERDLDTTTRRMAKAAAADITLLVALEDTRKSPWRENLRELAAKQLRYDLRFEPGVHIPPPTRQHKSTIDKALDETIAQQIGEKRHFRTAPLPGKKFIAIDVEVHDGVLHAIVPRDRITVSSPDIFIVWMLGSSLILLAVAILFLRNQVRPIERLARAADAFGKGRAVPDFKPYGATEVRRAAQAFLTMRDRIERHVHQRTAMLAGVSHDLKTPLTRIRLQLAMMDETADTKALGEDIAEMERMLDDYLDFARGEGGEKSQRVDLSQLLRDAAIAAEKARPGPLELNVPEGVLLSVKPRALRRCVTNLIENALKYGRSASVSLDLEASFAQIHVDDEGKGIAPELREEAFRPFHRLDEGRNLQSGGVGLGLAIARDIARAHGGDLTLSDSPKGGLRATVRLPL</sequence>